<sequence>MDKSVLLGHADKIKGQRLTLSSPFSARRRRVCFERVAEAGSPVIARVRLPGHHPDAAPAVGKEDEAEDVAYAIACEMATMRFVEQELPGVVVPPEYAFEGPGSQLAADAGGVYIEAGFYGNTLRDVGPDMSTLPISAREHIEHIVAQWARLHAELATLACPQILCLRRVADGAAYHRQAGGDSSPTSFPLCHVRLGAENVLVGDKFDFLAATDWEFCHTAPWQVVYESVSRHEFGEEVLRHKFRSAEKELPMQGRPVAVSSGQIWGSPASRIYACFSKLGRVPEADGGLVYQVVRLAFAWTGREADECLENIKIHYNASTLRKRARPKVMSVAGRAVSAAPVYGSGFIPRLAL</sequence>
<evidence type="ECO:0000313" key="2">
    <source>
        <dbReference type="Proteomes" id="UP000002499"/>
    </source>
</evidence>
<dbReference type="InParanoid" id="E9E901"/>
<dbReference type="eggNOG" id="ENOG502SI0S">
    <property type="taxonomic scope" value="Eukaryota"/>
</dbReference>
<gene>
    <name evidence="1" type="ORF">MAC_06349</name>
</gene>
<protein>
    <recommendedName>
        <fullName evidence="3">Aminoglycoside phosphotransferase domain-containing protein</fullName>
    </recommendedName>
</protein>
<proteinExistence type="predicted"/>
<dbReference type="EMBL" id="GL698524">
    <property type="protein sequence ID" value="EFY87637.1"/>
    <property type="molecule type" value="Genomic_DNA"/>
</dbReference>
<keyword evidence="2" id="KW-1185">Reference proteome</keyword>
<dbReference type="OrthoDB" id="10003767at2759"/>
<accession>E9E901</accession>
<reference evidence="1 2" key="1">
    <citation type="journal article" date="2011" name="PLoS Genet.">
        <title>Genome sequencing and comparative transcriptomics of the model entomopathogenic fungi Metarhizium anisopliae and M. acridum.</title>
        <authorList>
            <person name="Gao Q."/>
            <person name="Jin K."/>
            <person name="Ying S.H."/>
            <person name="Zhang Y."/>
            <person name="Xiao G."/>
            <person name="Shang Y."/>
            <person name="Duan Z."/>
            <person name="Hu X."/>
            <person name="Xie X.Q."/>
            <person name="Zhou G."/>
            <person name="Peng G."/>
            <person name="Luo Z."/>
            <person name="Huang W."/>
            <person name="Wang B."/>
            <person name="Fang W."/>
            <person name="Wang S."/>
            <person name="Zhong Y."/>
            <person name="Ma L.J."/>
            <person name="St Leger R.J."/>
            <person name="Zhao G.P."/>
            <person name="Pei Y."/>
            <person name="Feng M.G."/>
            <person name="Xia Y."/>
            <person name="Wang C."/>
        </authorList>
    </citation>
    <scope>NUCLEOTIDE SEQUENCE [LARGE SCALE GENOMIC DNA]</scope>
    <source>
        <strain evidence="1 2">CQMa 102</strain>
    </source>
</reference>
<organism evidence="2">
    <name type="scientific">Metarhizium acridum (strain CQMa 102)</name>
    <dbReference type="NCBI Taxonomy" id="655827"/>
    <lineage>
        <taxon>Eukaryota</taxon>
        <taxon>Fungi</taxon>
        <taxon>Dikarya</taxon>
        <taxon>Ascomycota</taxon>
        <taxon>Pezizomycotina</taxon>
        <taxon>Sordariomycetes</taxon>
        <taxon>Hypocreomycetidae</taxon>
        <taxon>Hypocreales</taxon>
        <taxon>Clavicipitaceae</taxon>
        <taxon>Metarhizium</taxon>
    </lineage>
</organism>
<dbReference type="AlphaFoldDB" id="E9E901"/>
<evidence type="ECO:0000313" key="1">
    <source>
        <dbReference type="EMBL" id="EFY87637.1"/>
    </source>
</evidence>
<dbReference type="Proteomes" id="UP000002499">
    <property type="component" value="Unassembled WGS sequence"/>
</dbReference>
<name>E9E901_METAQ</name>
<dbReference type="HOGENOM" id="CLU_630250_0_0_1"/>
<evidence type="ECO:0008006" key="3">
    <source>
        <dbReference type="Google" id="ProtNLM"/>
    </source>
</evidence>